<accession>A0ABN5LFR9</accession>
<feature type="transmembrane region" description="Helical" evidence="1">
    <location>
        <begin position="95"/>
        <end position="128"/>
    </location>
</feature>
<feature type="transmembrane region" description="Helical" evidence="1">
    <location>
        <begin position="297"/>
        <end position="318"/>
    </location>
</feature>
<evidence type="ECO:0000313" key="2">
    <source>
        <dbReference type="EMBL" id="AWN19922.1"/>
    </source>
</evidence>
<name>A0ABN5LFR9_9STRE</name>
<dbReference type="GeneID" id="93922983"/>
<gene>
    <name evidence="2" type="ORF">DK182_00405</name>
</gene>
<sequence length="346" mass="39917">MKIRVKEYGLSIFRRFGDFFKSRTIDSEHIIGMGYALAYILPFLINSLVLAIFSLVLSYAPLSNLTVPFGMFLINIVLLIKFTKRIIALVKEKRILLPLILIFIVFSFLLATIFWFGSIFLSLTVIMAHFFPDNTNVAELRNMIRDYSENYQKMRAGFESNARLVTPVLQILGLSYFLNLFIPKKYQTIDISVKNKIFRILIKIVVLILPVVVFIIFSKVDRDSYTIIAGVGLLIIWFSKPENIIGLISPSVNITDEDVKPEILNKIRILQLFLTAIEVSWGISTFCFYNYNAIVRFYITSGILCFSLLPLVIWQIHLKSHKEEWVSKTLKENSAKKVLDEMDSKR</sequence>
<keyword evidence="1" id="KW-0812">Transmembrane</keyword>
<organism evidence="2 3">
    <name type="scientific">Streptococcus sobrinus</name>
    <dbReference type="NCBI Taxonomy" id="1310"/>
    <lineage>
        <taxon>Bacteria</taxon>
        <taxon>Bacillati</taxon>
        <taxon>Bacillota</taxon>
        <taxon>Bacilli</taxon>
        <taxon>Lactobacillales</taxon>
        <taxon>Streptococcaceae</taxon>
        <taxon>Streptococcus</taxon>
    </lineage>
</organism>
<feature type="transmembrane region" description="Helical" evidence="1">
    <location>
        <begin position="269"/>
        <end position="291"/>
    </location>
</feature>
<evidence type="ECO:0000313" key="3">
    <source>
        <dbReference type="Proteomes" id="UP000245369"/>
    </source>
</evidence>
<feature type="transmembrane region" description="Helical" evidence="1">
    <location>
        <begin position="164"/>
        <end position="182"/>
    </location>
</feature>
<protein>
    <submittedName>
        <fullName evidence="2">Beta-carotene 15,15'-monooxygenase</fullName>
    </submittedName>
</protein>
<feature type="transmembrane region" description="Helical" evidence="1">
    <location>
        <begin position="65"/>
        <end position="83"/>
    </location>
</feature>
<dbReference type="Proteomes" id="UP000245369">
    <property type="component" value="Chromosome"/>
</dbReference>
<keyword evidence="3" id="KW-1185">Reference proteome</keyword>
<dbReference type="EMBL" id="CP029490">
    <property type="protein sequence ID" value="AWN19922.1"/>
    <property type="molecule type" value="Genomic_DNA"/>
</dbReference>
<evidence type="ECO:0000256" key="1">
    <source>
        <dbReference type="SAM" id="Phobius"/>
    </source>
</evidence>
<proteinExistence type="predicted"/>
<keyword evidence="1" id="KW-0472">Membrane</keyword>
<dbReference type="RefSeq" id="WP_002959559.1">
    <property type="nucleotide sequence ID" value="NZ_CP029490.1"/>
</dbReference>
<reference evidence="2 3" key="1">
    <citation type="submission" date="2018-05" db="EMBL/GenBank/DDBJ databases">
        <title>Complete genome sequences of Streptococcus sobrinus.</title>
        <authorList>
            <person name="Sales M."/>
            <person name="Jensen P.A."/>
        </authorList>
    </citation>
    <scope>NUCLEOTIDE SEQUENCE [LARGE SCALE GENOMIC DNA]</scope>
    <source>
        <strain evidence="2 3">SL1</strain>
    </source>
</reference>
<feature type="transmembrane region" description="Helical" evidence="1">
    <location>
        <begin position="36"/>
        <end position="59"/>
    </location>
</feature>
<keyword evidence="1" id="KW-1133">Transmembrane helix</keyword>
<feature type="transmembrane region" description="Helical" evidence="1">
    <location>
        <begin position="197"/>
        <end position="217"/>
    </location>
</feature>